<dbReference type="PRINTS" id="PR01609">
    <property type="entry name" value="CD36FAMILY"/>
</dbReference>
<dbReference type="OrthoDB" id="18585at2759"/>
<dbReference type="GO" id="GO:0016020">
    <property type="term" value="C:membrane"/>
    <property type="evidence" value="ECO:0007669"/>
    <property type="project" value="UniProtKB-SubCell"/>
</dbReference>
<feature type="non-terminal residue" evidence="9">
    <location>
        <position position="515"/>
    </location>
</feature>
<dbReference type="GO" id="GO:0006898">
    <property type="term" value="P:receptor-mediated endocytosis"/>
    <property type="evidence" value="ECO:0007669"/>
    <property type="project" value="TreeGrafter"/>
</dbReference>
<evidence type="ECO:0000256" key="5">
    <source>
        <dbReference type="ARBA" id="ARBA00023136"/>
    </source>
</evidence>
<protein>
    <submittedName>
        <fullName evidence="9">Uncharacterized protein</fullName>
    </submittedName>
</protein>
<feature type="transmembrane region" description="Helical" evidence="8">
    <location>
        <begin position="393"/>
        <end position="423"/>
    </location>
</feature>
<dbReference type="PANTHER" id="PTHR11923">
    <property type="entry name" value="SCAVENGER RECEPTOR CLASS B TYPE-1 SR-B1"/>
    <property type="match status" value="1"/>
</dbReference>
<dbReference type="GO" id="GO:0005764">
    <property type="term" value="C:lysosome"/>
    <property type="evidence" value="ECO:0007669"/>
    <property type="project" value="InterPro"/>
</dbReference>
<dbReference type="InterPro" id="IPR005429">
    <property type="entry name" value="LimpII"/>
</dbReference>
<keyword evidence="4 8" id="KW-1133">Transmembrane helix</keyword>
<evidence type="ECO:0000256" key="3">
    <source>
        <dbReference type="ARBA" id="ARBA00022692"/>
    </source>
</evidence>
<dbReference type="Proteomes" id="UP000824540">
    <property type="component" value="Unassembled WGS sequence"/>
</dbReference>
<feature type="transmembrane region" description="Helical" evidence="8">
    <location>
        <begin position="7"/>
        <end position="31"/>
    </location>
</feature>
<dbReference type="EMBL" id="JAFBMS010000002">
    <property type="protein sequence ID" value="KAG9354424.1"/>
    <property type="molecule type" value="Genomic_DNA"/>
</dbReference>
<evidence type="ECO:0000256" key="6">
    <source>
        <dbReference type="ARBA" id="ARBA00023180"/>
    </source>
</evidence>
<dbReference type="GO" id="GO:0005044">
    <property type="term" value="F:scavenger receptor activity"/>
    <property type="evidence" value="ECO:0007669"/>
    <property type="project" value="InterPro"/>
</dbReference>
<dbReference type="InterPro" id="IPR002159">
    <property type="entry name" value="CD36_fam"/>
</dbReference>
<comment type="similarity">
    <text evidence="2">Belongs to the CD36 family.</text>
</comment>
<evidence type="ECO:0000313" key="10">
    <source>
        <dbReference type="Proteomes" id="UP000824540"/>
    </source>
</evidence>
<evidence type="ECO:0000256" key="4">
    <source>
        <dbReference type="ARBA" id="ARBA00022989"/>
    </source>
</evidence>
<evidence type="ECO:0000313" key="9">
    <source>
        <dbReference type="EMBL" id="KAG9354424.1"/>
    </source>
</evidence>
<keyword evidence="6" id="KW-0325">Glycoprotein</keyword>
<evidence type="ECO:0000256" key="8">
    <source>
        <dbReference type="SAM" id="Phobius"/>
    </source>
</evidence>
<accession>A0A8T2PSV3</accession>
<reference evidence="9" key="1">
    <citation type="thesis" date="2021" institute="BYU ScholarsArchive" country="Provo, UT, USA">
        <title>Applications of and Algorithms for Genome Assembly and Genomic Analyses with an Emphasis on Marine Teleosts.</title>
        <authorList>
            <person name="Pickett B.D."/>
        </authorList>
    </citation>
    <scope>NUCLEOTIDE SEQUENCE</scope>
    <source>
        <strain evidence="9">HI-2016</strain>
    </source>
</reference>
<dbReference type="GO" id="GO:0006622">
    <property type="term" value="P:protein targeting to lysosome"/>
    <property type="evidence" value="ECO:0007669"/>
    <property type="project" value="TreeGrafter"/>
</dbReference>
<sequence>MTRRSCAIYATGIVCAHLLIVGIALVVAQVFQTLIHNRLKKEMTLTEGSRVFDSWKDPPLPVYMQYFFFNVTNPEVFLAGGKPAVTQIGPYTYREYRPRENVTFVENGTKLSALNPKSFVFLPEMSVGDPEVDLIRTINIPVVAVMDQMKSYSFLLRPLVSMWMNSIGVELFMTRTVHEVLWGFQDPLLSRIHRMKPDVDEYFGLMYKKNGTHEGEFVFLTGEQDYMDYGRIDTWNGLSKMSWWSSNQSNMINGTDGSTFHPLLSKNELLYIFAADLCRSIHLAFVEDVEVKGIPAYRFAPPKDVLASPADNPANAGFCVPAGDCLGTGVLKVSVCREGAPIVVSFPHFYQADQKYIDAIEGLSPNKEDHETYLDLNPTVVIDDESAAQMKTLLLIVTLVSNFPLLIVGMGALLLILLVILICRSRQKKTTAKEDTAYTQVSDKAEDHSESHTSQQMRNGSYIAMSPVEAQNWWWWWGTTPINILNQDAAGFYDILDLPSVLLGSLHGLSFIIFA</sequence>
<gene>
    <name evidence="9" type="ORF">JZ751_001133</name>
</gene>
<keyword evidence="10" id="KW-1185">Reference proteome</keyword>
<comment type="caution">
    <text evidence="9">The sequence shown here is derived from an EMBL/GenBank/DDBJ whole genome shotgun (WGS) entry which is preliminary data.</text>
</comment>
<evidence type="ECO:0000256" key="1">
    <source>
        <dbReference type="ARBA" id="ARBA00004370"/>
    </source>
</evidence>
<keyword evidence="3 8" id="KW-0812">Transmembrane</keyword>
<evidence type="ECO:0000256" key="7">
    <source>
        <dbReference type="SAM" id="MobiDB-lite"/>
    </source>
</evidence>
<dbReference type="PANTHER" id="PTHR11923:SF56">
    <property type="entry name" value="LYSOSOME MEMBRANE PROTEIN 2"/>
    <property type="match status" value="1"/>
</dbReference>
<evidence type="ECO:0000256" key="2">
    <source>
        <dbReference type="ARBA" id="ARBA00010532"/>
    </source>
</evidence>
<dbReference type="AlphaFoldDB" id="A0A8T2PSV3"/>
<feature type="region of interest" description="Disordered" evidence="7">
    <location>
        <begin position="434"/>
        <end position="456"/>
    </location>
</feature>
<organism evidence="9 10">
    <name type="scientific">Albula glossodonta</name>
    <name type="common">roundjaw bonefish</name>
    <dbReference type="NCBI Taxonomy" id="121402"/>
    <lineage>
        <taxon>Eukaryota</taxon>
        <taxon>Metazoa</taxon>
        <taxon>Chordata</taxon>
        <taxon>Craniata</taxon>
        <taxon>Vertebrata</taxon>
        <taxon>Euteleostomi</taxon>
        <taxon>Actinopterygii</taxon>
        <taxon>Neopterygii</taxon>
        <taxon>Teleostei</taxon>
        <taxon>Albuliformes</taxon>
        <taxon>Albulidae</taxon>
        <taxon>Albula</taxon>
    </lineage>
</organism>
<comment type="subcellular location">
    <subcellularLocation>
        <location evidence="1">Membrane</location>
    </subcellularLocation>
</comment>
<proteinExistence type="inferred from homology"/>
<dbReference type="Pfam" id="PF01130">
    <property type="entry name" value="CD36"/>
    <property type="match status" value="1"/>
</dbReference>
<name>A0A8T2PSV3_9TELE</name>
<dbReference type="PRINTS" id="PR01611">
    <property type="entry name" value="LIMPII"/>
</dbReference>
<keyword evidence="5 8" id="KW-0472">Membrane</keyword>